<feature type="compositionally biased region" description="Basic and acidic residues" evidence="1">
    <location>
        <begin position="43"/>
        <end position="52"/>
    </location>
</feature>
<feature type="region of interest" description="Disordered" evidence="1">
    <location>
        <begin position="1"/>
        <end position="62"/>
    </location>
</feature>
<proteinExistence type="predicted"/>
<protein>
    <submittedName>
        <fullName evidence="2">Uncharacterized protein</fullName>
    </submittedName>
</protein>
<sequence length="62" mass="7354">MLSALATPKEKIEDKTNERQKEQDKYPSQCLHRISVIQNNNHNRTEDYSEIKHIKKHSSHLL</sequence>
<reference evidence="2" key="1">
    <citation type="journal article" date="2012" name="PLoS ONE">
        <title>Gene sets for utilization of primary and secondary nutrition supplies in the distal gut of endangered iberian lynx.</title>
        <authorList>
            <person name="Alcaide M."/>
            <person name="Messina E."/>
            <person name="Richter M."/>
            <person name="Bargiela R."/>
            <person name="Peplies J."/>
            <person name="Huws S.A."/>
            <person name="Newbold C.J."/>
            <person name="Golyshin P.N."/>
            <person name="Simon M.A."/>
            <person name="Lopez G."/>
            <person name="Yakimov M.M."/>
            <person name="Ferrer M."/>
        </authorList>
    </citation>
    <scope>NUCLEOTIDE SEQUENCE</scope>
</reference>
<evidence type="ECO:0000256" key="1">
    <source>
        <dbReference type="SAM" id="MobiDB-lite"/>
    </source>
</evidence>
<feature type="compositionally biased region" description="Basic residues" evidence="1">
    <location>
        <begin position="53"/>
        <end position="62"/>
    </location>
</feature>
<evidence type="ECO:0000313" key="2">
    <source>
        <dbReference type="EMBL" id="EJX01478.1"/>
    </source>
</evidence>
<accession>J9GHT7</accession>
<gene>
    <name evidence="2" type="ORF">EVA_10415</name>
</gene>
<dbReference type="EMBL" id="AMCI01002942">
    <property type="protein sequence ID" value="EJX01478.1"/>
    <property type="molecule type" value="Genomic_DNA"/>
</dbReference>
<organism evidence="2">
    <name type="scientific">gut metagenome</name>
    <dbReference type="NCBI Taxonomy" id="749906"/>
    <lineage>
        <taxon>unclassified sequences</taxon>
        <taxon>metagenomes</taxon>
        <taxon>organismal metagenomes</taxon>
    </lineage>
</organism>
<name>J9GHT7_9ZZZZ</name>
<comment type="caution">
    <text evidence="2">The sequence shown here is derived from an EMBL/GenBank/DDBJ whole genome shotgun (WGS) entry which is preliminary data.</text>
</comment>
<feature type="compositionally biased region" description="Basic and acidic residues" evidence="1">
    <location>
        <begin position="8"/>
        <end position="25"/>
    </location>
</feature>
<dbReference type="AlphaFoldDB" id="J9GHT7"/>